<keyword evidence="3" id="KW-1185">Reference proteome</keyword>
<proteinExistence type="predicted"/>
<accession>A0AAD7ELZ5</accession>
<reference evidence="2" key="1">
    <citation type="submission" date="2023-03" db="EMBL/GenBank/DDBJ databases">
        <title>Massive genome expansion in bonnet fungi (Mycena s.s.) driven by repeated elements and novel gene families across ecological guilds.</title>
        <authorList>
            <consortium name="Lawrence Berkeley National Laboratory"/>
            <person name="Harder C.B."/>
            <person name="Miyauchi S."/>
            <person name="Viragh M."/>
            <person name="Kuo A."/>
            <person name="Thoen E."/>
            <person name="Andreopoulos B."/>
            <person name="Lu D."/>
            <person name="Skrede I."/>
            <person name="Drula E."/>
            <person name="Henrissat B."/>
            <person name="Morin E."/>
            <person name="Kohler A."/>
            <person name="Barry K."/>
            <person name="LaButti K."/>
            <person name="Morin E."/>
            <person name="Salamov A."/>
            <person name="Lipzen A."/>
            <person name="Mereny Z."/>
            <person name="Hegedus B."/>
            <person name="Baldrian P."/>
            <person name="Stursova M."/>
            <person name="Weitz H."/>
            <person name="Taylor A."/>
            <person name="Grigoriev I.V."/>
            <person name="Nagy L.G."/>
            <person name="Martin F."/>
            <person name="Kauserud H."/>
        </authorList>
    </citation>
    <scope>NUCLEOTIDE SEQUENCE</scope>
    <source>
        <strain evidence="2">CBHHK002</strain>
    </source>
</reference>
<protein>
    <recommendedName>
        <fullName evidence="4">HAT C-terminal dimerisation domain-containing protein</fullName>
    </recommendedName>
</protein>
<organism evidence="2 3">
    <name type="scientific">Mycena albidolilacea</name>
    <dbReference type="NCBI Taxonomy" id="1033008"/>
    <lineage>
        <taxon>Eukaryota</taxon>
        <taxon>Fungi</taxon>
        <taxon>Dikarya</taxon>
        <taxon>Basidiomycota</taxon>
        <taxon>Agaricomycotina</taxon>
        <taxon>Agaricomycetes</taxon>
        <taxon>Agaricomycetidae</taxon>
        <taxon>Agaricales</taxon>
        <taxon>Marasmiineae</taxon>
        <taxon>Mycenaceae</taxon>
        <taxon>Mycena</taxon>
    </lineage>
</organism>
<name>A0AAD7ELZ5_9AGAR</name>
<dbReference type="Proteomes" id="UP001218218">
    <property type="component" value="Unassembled WGS sequence"/>
</dbReference>
<feature type="compositionally biased region" description="Basic and acidic residues" evidence="1">
    <location>
        <begin position="31"/>
        <end position="42"/>
    </location>
</feature>
<evidence type="ECO:0000256" key="1">
    <source>
        <dbReference type="SAM" id="MobiDB-lite"/>
    </source>
</evidence>
<dbReference type="EMBL" id="JARIHO010000033">
    <property type="protein sequence ID" value="KAJ7334018.1"/>
    <property type="molecule type" value="Genomic_DNA"/>
</dbReference>
<feature type="compositionally biased region" description="Low complexity" evidence="1">
    <location>
        <begin position="47"/>
        <end position="62"/>
    </location>
</feature>
<evidence type="ECO:0008006" key="4">
    <source>
        <dbReference type="Google" id="ProtNLM"/>
    </source>
</evidence>
<comment type="caution">
    <text evidence="2">The sequence shown here is derived from an EMBL/GenBank/DDBJ whole genome shotgun (WGS) entry which is preliminary data.</text>
</comment>
<evidence type="ECO:0000313" key="2">
    <source>
        <dbReference type="EMBL" id="KAJ7334018.1"/>
    </source>
</evidence>
<evidence type="ECO:0000313" key="3">
    <source>
        <dbReference type="Proteomes" id="UP001218218"/>
    </source>
</evidence>
<dbReference type="AlphaFoldDB" id="A0AAD7ELZ5"/>
<sequence length="131" mass="14483">MPTTTILDPRFNYKKLRKDYANDPDLSEDLETQKKALSRQDLDENYPAGSSTGAAPTASTSALDQGSDDEEDNDELTRYFDAPRAPSHSHSDQLIGGLRIGSVVAVERVFSGGRDIISLRRARLKLDTIRT</sequence>
<feature type="region of interest" description="Disordered" evidence="1">
    <location>
        <begin position="1"/>
        <end position="93"/>
    </location>
</feature>
<gene>
    <name evidence="2" type="ORF">DFH08DRAFT_965777</name>
</gene>